<accession>A0A9N7VJ64</accession>
<keyword evidence="2" id="KW-1185">Reference proteome</keyword>
<protein>
    <submittedName>
        <fullName evidence="1">Uncharacterized protein</fullName>
    </submittedName>
</protein>
<proteinExistence type="predicted"/>
<dbReference type="EMBL" id="CADEAL010004049">
    <property type="protein sequence ID" value="CAB1450342.1"/>
    <property type="molecule type" value="Genomic_DNA"/>
</dbReference>
<gene>
    <name evidence="1" type="ORF">PLEPLA_LOCUS38031</name>
</gene>
<sequence>MATLRLYDRLTGAEKCWSGVTGLNSQAGARLRIAVRERERAAPCTELVSDPGFSPSGEVLLCGALVQHGADAPMIRGSVAASFVYSFWSQNMSKTLAHGGDACISPVMSCRLPAVTGVIHGESAHLKSANL</sequence>
<reference evidence="1" key="1">
    <citation type="submission" date="2020-03" db="EMBL/GenBank/DDBJ databases">
        <authorList>
            <person name="Weist P."/>
        </authorList>
    </citation>
    <scope>NUCLEOTIDE SEQUENCE</scope>
</reference>
<dbReference type="AlphaFoldDB" id="A0A9N7VJ64"/>
<dbReference type="Proteomes" id="UP001153269">
    <property type="component" value="Unassembled WGS sequence"/>
</dbReference>
<evidence type="ECO:0000313" key="2">
    <source>
        <dbReference type="Proteomes" id="UP001153269"/>
    </source>
</evidence>
<name>A0A9N7VJ64_PLEPL</name>
<organism evidence="1 2">
    <name type="scientific">Pleuronectes platessa</name>
    <name type="common">European plaice</name>
    <dbReference type="NCBI Taxonomy" id="8262"/>
    <lineage>
        <taxon>Eukaryota</taxon>
        <taxon>Metazoa</taxon>
        <taxon>Chordata</taxon>
        <taxon>Craniata</taxon>
        <taxon>Vertebrata</taxon>
        <taxon>Euteleostomi</taxon>
        <taxon>Actinopterygii</taxon>
        <taxon>Neopterygii</taxon>
        <taxon>Teleostei</taxon>
        <taxon>Neoteleostei</taxon>
        <taxon>Acanthomorphata</taxon>
        <taxon>Carangaria</taxon>
        <taxon>Pleuronectiformes</taxon>
        <taxon>Pleuronectoidei</taxon>
        <taxon>Pleuronectidae</taxon>
        <taxon>Pleuronectes</taxon>
    </lineage>
</organism>
<evidence type="ECO:0000313" key="1">
    <source>
        <dbReference type="EMBL" id="CAB1450342.1"/>
    </source>
</evidence>
<comment type="caution">
    <text evidence="1">The sequence shown here is derived from an EMBL/GenBank/DDBJ whole genome shotgun (WGS) entry which is preliminary data.</text>
</comment>